<evidence type="ECO:0000313" key="8">
    <source>
        <dbReference type="Proteomes" id="UP001280629"/>
    </source>
</evidence>
<evidence type="ECO:0000256" key="1">
    <source>
        <dbReference type="ARBA" id="ARBA00005417"/>
    </source>
</evidence>
<dbReference type="Proteomes" id="UP001280629">
    <property type="component" value="Unassembled WGS sequence"/>
</dbReference>
<keyword evidence="4 7" id="KW-0067">ATP-binding</keyword>
<evidence type="ECO:0000313" key="7">
    <source>
        <dbReference type="EMBL" id="MDW0110970.1"/>
    </source>
</evidence>
<dbReference type="SUPFAM" id="SSF52540">
    <property type="entry name" value="P-loop containing nucleoside triphosphate hydrolases"/>
    <property type="match status" value="1"/>
</dbReference>
<dbReference type="Pfam" id="PF00005">
    <property type="entry name" value="ABC_tran"/>
    <property type="match status" value="1"/>
</dbReference>
<keyword evidence="3" id="KW-0547">Nucleotide-binding</keyword>
<gene>
    <name evidence="7" type="ORF">QT716_13075</name>
</gene>
<dbReference type="InterPro" id="IPR003439">
    <property type="entry name" value="ABC_transporter-like_ATP-bd"/>
</dbReference>
<evidence type="ECO:0000256" key="3">
    <source>
        <dbReference type="ARBA" id="ARBA00022741"/>
    </source>
</evidence>
<dbReference type="EMBL" id="JAUBDH010000009">
    <property type="protein sequence ID" value="MDW0110970.1"/>
    <property type="molecule type" value="Genomic_DNA"/>
</dbReference>
<evidence type="ECO:0000256" key="4">
    <source>
        <dbReference type="ARBA" id="ARBA00022840"/>
    </source>
</evidence>
<dbReference type="InterPro" id="IPR003593">
    <property type="entry name" value="AAA+_ATPase"/>
</dbReference>
<dbReference type="CDD" id="cd03224">
    <property type="entry name" value="ABC_TM1139_LivF_branched"/>
    <property type="match status" value="1"/>
</dbReference>
<evidence type="ECO:0000259" key="6">
    <source>
        <dbReference type="PROSITE" id="PS50893"/>
    </source>
</evidence>
<proteinExistence type="inferred from homology"/>
<dbReference type="RefSeq" id="WP_317936661.1">
    <property type="nucleotide sequence ID" value="NZ_JAUBDH010000009.1"/>
</dbReference>
<sequence length="235" mass="25393">MLSVQDLNVYYGSIHALKGVSLEVNEGEIVTLIGANGAGKSTLLKTLSGLLKPKEGSIHYLGNPINGKPAQSIVKMGVSQVPEGRRVFADMTVEENIELGAYLRKDKAEIDKDLKKVYSIFPRLYERRKQTAGTLSGGEQQMLAMGRAIMARPKLLLLDEPSMGLAPLMVKTIFETVKDISEAGTTILLVEQNAHIALSIADRGYVIETGRVILSGTAAELQASEEVKNAYLGGH</sequence>
<comment type="similarity">
    <text evidence="1">Belongs to the ABC transporter superfamily.</text>
</comment>
<dbReference type="InterPro" id="IPR027417">
    <property type="entry name" value="P-loop_NTPase"/>
</dbReference>
<dbReference type="InterPro" id="IPR017871">
    <property type="entry name" value="ABC_transporter-like_CS"/>
</dbReference>
<dbReference type="GO" id="GO:0005524">
    <property type="term" value="F:ATP binding"/>
    <property type="evidence" value="ECO:0007669"/>
    <property type="project" value="UniProtKB-KW"/>
</dbReference>
<keyword evidence="8" id="KW-1185">Reference proteome</keyword>
<dbReference type="SMART" id="SM00382">
    <property type="entry name" value="AAA"/>
    <property type="match status" value="1"/>
</dbReference>
<dbReference type="PROSITE" id="PS50893">
    <property type="entry name" value="ABC_TRANSPORTER_2"/>
    <property type="match status" value="1"/>
</dbReference>
<dbReference type="InterPro" id="IPR052156">
    <property type="entry name" value="BCAA_Transport_ATP-bd_LivF"/>
</dbReference>
<dbReference type="PANTHER" id="PTHR43820">
    <property type="entry name" value="HIGH-AFFINITY BRANCHED-CHAIN AMINO ACID TRANSPORT ATP-BINDING PROTEIN LIVF"/>
    <property type="match status" value="1"/>
</dbReference>
<dbReference type="PANTHER" id="PTHR43820:SF4">
    <property type="entry name" value="HIGH-AFFINITY BRANCHED-CHAIN AMINO ACID TRANSPORT ATP-BINDING PROTEIN LIVF"/>
    <property type="match status" value="1"/>
</dbReference>
<comment type="caution">
    <text evidence="7">The sequence shown here is derived from an EMBL/GenBank/DDBJ whole genome shotgun (WGS) entry which is preliminary data.</text>
</comment>
<protein>
    <submittedName>
        <fullName evidence="7">ABC transporter ATP-binding protein</fullName>
    </submittedName>
</protein>
<organism evidence="7 8">
    <name type="scientific">Sporosarcina aquimarina</name>
    <dbReference type="NCBI Taxonomy" id="114975"/>
    <lineage>
        <taxon>Bacteria</taxon>
        <taxon>Bacillati</taxon>
        <taxon>Bacillota</taxon>
        <taxon>Bacilli</taxon>
        <taxon>Bacillales</taxon>
        <taxon>Caryophanaceae</taxon>
        <taxon>Sporosarcina</taxon>
    </lineage>
</organism>
<dbReference type="Gene3D" id="3.40.50.300">
    <property type="entry name" value="P-loop containing nucleotide triphosphate hydrolases"/>
    <property type="match status" value="1"/>
</dbReference>
<feature type="domain" description="ABC transporter" evidence="6">
    <location>
        <begin position="2"/>
        <end position="234"/>
    </location>
</feature>
<evidence type="ECO:0000256" key="2">
    <source>
        <dbReference type="ARBA" id="ARBA00022448"/>
    </source>
</evidence>
<reference evidence="7 8" key="1">
    <citation type="submission" date="2023-06" db="EMBL/GenBank/DDBJ databases">
        <title>Sporosarcina sp. nov., isolated from Korean traditional fermented seafood 'Jeotgal'.</title>
        <authorList>
            <person name="Yang A.-I."/>
            <person name="Shin N.-R."/>
        </authorList>
    </citation>
    <scope>NUCLEOTIDE SEQUENCE [LARGE SCALE GENOMIC DNA]</scope>
    <source>
        <strain evidence="7 8">KCTC3840</strain>
    </source>
</reference>
<dbReference type="PIRSF" id="PIRSF039137">
    <property type="entry name" value="ABC_branched_ATPase"/>
    <property type="match status" value="1"/>
</dbReference>
<name>A0ABU4G1W7_9BACL</name>
<keyword evidence="2" id="KW-0813">Transport</keyword>
<keyword evidence="5" id="KW-0029">Amino-acid transport</keyword>
<accession>A0ABU4G1W7</accession>
<evidence type="ECO:0000256" key="5">
    <source>
        <dbReference type="ARBA" id="ARBA00022970"/>
    </source>
</evidence>
<dbReference type="PROSITE" id="PS00211">
    <property type="entry name" value="ABC_TRANSPORTER_1"/>
    <property type="match status" value="1"/>
</dbReference>
<dbReference type="InterPro" id="IPR030660">
    <property type="entry name" value="ABC_branched_ATPase_LivF/BraG"/>
</dbReference>